<feature type="domain" description="C-type lectin" evidence="2">
    <location>
        <begin position="36"/>
        <end position="155"/>
    </location>
</feature>
<dbReference type="FunCoup" id="A0A6L2Q5F6">
    <property type="interactions" value="12"/>
</dbReference>
<reference evidence="4" key="1">
    <citation type="submission" date="2020-01" db="EMBL/GenBank/DDBJ databases">
        <title>Draft genome sequence of the Termite Coptotermes fromosanus.</title>
        <authorList>
            <person name="Itakura S."/>
            <person name="Yosikawa Y."/>
            <person name="Umezawa K."/>
        </authorList>
    </citation>
    <scope>NUCLEOTIDE SEQUENCE [LARGE SCALE GENOMIC DNA]</scope>
</reference>
<accession>A0A6L2Q5F6</accession>
<dbReference type="SMART" id="SM00034">
    <property type="entry name" value="CLECT"/>
    <property type="match status" value="1"/>
</dbReference>
<evidence type="ECO:0000313" key="3">
    <source>
        <dbReference type="EMBL" id="GFG40109.1"/>
    </source>
</evidence>
<protein>
    <recommendedName>
        <fullName evidence="2">C-type lectin domain-containing protein</fullName>
    </recommendedName>
</protein>
<dbReference type="InterPro" id="IPR050111">
    <property type="entry name" value="C-type_lectin/snaclec_domain"/>
</dbReference>
<gene>
    <name evidence="3" type="ORF">Cfor_09360</name>
</gene>
<dbReference type="InterPro" id="IPR001304">
    <property type="entry name" value="C-type_lectin-like"/>
</dbReference>
<dbReference type="InterPro" id="IPR016187">
    <property type="entry name" value="CTDL_fold"/>
</dbReference>
<evidence type="ECO:0000256" key="1">
    <source>
        <dbReference type="SAM" id="MobiDB-lite"/>
    </source>
</evidence>
<dbReference type="Pfam" id="PF00059">
    <property type="entry name" value="Lectin_C"/>
    <property type="match status" value="1"/>
</dbReference>
<keyword evidence="4" id="KW-1185">Reference proteome</keyword>
<dbReference type="Proteomes" id="UP000502823">
    <property type="component" value="Unassembled WGS sequence"/>
</dbReference>
<dbReference type="PANTHER" id="PTHR22803">
    <property type="entry name" value="MANNOSE, PHOSPHOLIPASE, LECTIN RECEPTOR RELATED"/>
    <property type="match status" value="1"/>
</dbReference>
<dbReference type="PROSITE" id="PS50041">
    <property type="entry name" value="C_TYPE_LECTIN_2"/>
    <property type="match status" value="1"/>
</dbReference>
<name>A0A6L2Q5F6_COPFO</name>
<dbReference type="OrthoDB" id="7357196at2759"/>
<dbReference type="InterPro" id="IPR016186">
    <property type="entry name" value="C-type_lectin-like/link_sf"/>
</dbReference>
<dbReference type="EMBL" id="BLKM01001521">
    <property type="protein sequence ID" value="GFG40109.1"/>
    <property type="molecule type" value="Genomic_DNA"/>
</dbReference>
<dbReference type="SUPFAM" id="SSF56436">
    <property type="entry name" value="C-type lectin-like"/>
    <property type="match status" value="1"/>
</dbReference>
<organism evidence="3 4">
    <name type="scientific">Coptotermes formosanus</name>
    <name type="common">Formosan subterranean termite</name>
    <dbReference type="NCBI Taxonomy" id="36987"/>
    <lineage>
        <taxon>Eukaryota</taxon>
        <taxon>Metazoa</taxon>
        <taxon>Ecdysozoa</taxon>
        <taxon>Arthropoda</taxon>
        <taxon>Hexapoda</taxon>
        <taxon>Insecta</taxon>
        <taxon>Pterygota</taxon>
        <taxon>Neoptera</taxon>
        <taxon>Polyneoptera</taxon>
        <taxon>Dictyoptera</taxon>
        <taxon>Blattodea</taxon>
        <taxon>Blattoidea</taxon>
        <taxon>Termitoidae</taxon>
        <taxon>Rhinotermitidae</taxon>
        <taxon>Coptotermes</taxon>
    </lineage>
</organism>
<dbReference type="AlphaFoldDB" id="A0A6L2Q5F6"/>
<evidence type="ECO:0000259" key="2">
    <source>
        <dbReference type="PROSITE" id="PS50041"/>
    </source>
</evidence>
<comment type="caution">
    <text evidence="3">The sequence shown here is derived from an EMBL/GenBank/DDBJ whole genome shotgun (WGS) entry which is preliminary data.</text>
</comment>
<feature type="compositionally biased region" description="Low complexity" evidence="1">
    <location>
        <begin position="1"/>
        <end position="11"/>
    </location>
</feature>
<dbReference type="Gene3D" id="3.10.100.10">
    <property type="entry name" value="Mannose-Binding Protein A, subunit A"/>
    <property type="match status" value="1"/>
</dbReference>
<dbReference type="CDD" id="cd00037">
    <property type="entry name" value="CLECT"/>
    <property type="match status" value="1"/>
</dbReference>
<sequence length="156" mass="17371">MAARRGAARGAVSGHGLAPPQRPGQDIKQVPGLGYYKFHANAQTWLAARHTCTKERAHLLIVNSDDEFATVKSIWDNYPNLFQDWRNDYVHIGITDLAEEGNFTTMFGEPMNMTGYARWGNGEPSHGKAANCGRLSRTGQLFDSYCTNVLAFFCEQ</sequence>
<evidence type="ECO:0000313" key="4">
    <source>
        <dbReference type="Proteomes" id="UP000502823"/>
    </source>
</evidence>
<dbReference type="InParanoid" id="A0A6L2Q5F6"/>
<feature type="region of interest" description="Disordered" evidence="1">
    <location>
        <begin position="1"/>
        <end position="24"/>
    </location>
</feature>
<proteinExistence type="predicted"/>